<gene>
    <name evidence="2" type="ORF">EJB05_31058</name>
</gene>
<evidence type="ECO:0000313" key="3">
    <source>
        <dbReference type="Proteomes" id="UP000324897"/>
    </source>
</evidence>
<proteinExistence type="predicted"/>
<dbReference type="Gramene" id="TVU21425">
    <property type="protein sequence ID" value="TVU21425"/>
    <property type="gene ID" value="EJB05_31058"/>
</dbReference>
<organism evidence="2 3">
    <name type="scientific">Eragrostis curvula</name>
    <name type="common">weeping love grass</name>
    <dbReference type="NCBI Taxonomy" id="38414"/>
    <lineage>
        <taxon>Eukaryota</taxon>
        <taxon>Viridiplantae</taxon>
        <taxon>Streptophyta</taxon>
        <taxon>Embryophyta</taxon>
        <taxon>Tracheophyta</taxon>
        <taxon>Spermatophyta</taxon>
        <taxon>Magnoliopsida</taxon>
        <taxon>Liliopsida</taxon>
        <taxon>Poales</taxon>
        <taxon>Poaceae</taxon>
        <taxon>PACMAD clade</taxon>
        <taxon>Chloridoideae</taxon>
        <taxon>Eragrostideae</taxon>
        <taxon>Eragrostidinae</taxon>
        <taxon>Eragrostis</taxon>
    </lineage>
</organism>
<feature type="region of interest" description="Disordered" evidence="1">
    <location>
        <begin position="30"/>
        <end position="174"/>
    </location>
</feature>
<feature type="compositionally biased region" description="Polar residues" evidence="1">
    <location>
        <begin position="70"/>
        <end position="80"/>
    </location>
</feature>
<accession>A0A5J9UCL7</accession>
<protein>
    <submittedName>
        <fullName evidence="2">Uncharacterized protein</fullName>
    </submittedName>
</protein>
<dbReference type="EMBL" id="RWGY01000026">
    <property type="protein sequence ID" value="TVU21425.1"/>
    <property type="molecule type" value="Genomic_DNA"/>
</dbReference>
<dbReference type="Proteomes" id="UP000324897">
    <property type="component" value="Unassembled WGS sequence"/>
</dbReference>
<dbReference type="OrthoDB" id="1936256at2759"/>
<name>A0A5J9UCL7_9POAL</name>
<keyword evidence="3" id="KW-1185">Reference proteome</keyword>
<sequence>MNRLPHPRSTTATAARVSGMWNGSAAAPGFSQFAQGRGDPEASGSEGVLDQAGVGSMRHQVVPPSGLNGRMTQDPLNSEQFDVEEASTGRTLTAQEEHAVSVPSMIASQNSSQQQQQQQQPSPPVGAPIPTVHHDDEEDLERLFGSSGGRGRPTLRERNRKRDDEASARTWRLF</sequence>
<feature type="compositionally biased region" description="Low complexity" evidence="1">
    <location>
        <begin position="108"/>
        <end position="120"/>
    </location>
</feature>
<reference evidence="2 3" key="1">
    <citation type="journal article" date="2019" name="Sci. Rep.">
        <title>A high-quality genome of Eragrostis curvula grass provides insights into Poaceae evolution and supports new strategies to enhance forage quality.</title>
        <authorList>
            <person name="Carballo J."/>
            <person name="Santos B.A.C.M."/>
            <person name="Zappacosta D."/>
            <person name="Garbus I."/>
            <person name="Selva J.P."/>
            <person name="Gallo C.A."/>
            <person name="Diaz A."/>
            <person name="Albertini E."/>
            <person name="Caccamo M."/>
            <person name="Echenique V."/>
        </authorList>
    </citation>
    <scope>NUCLEOTIDE SEQUENCE [LARGE SCALE GENOMIC DNA]</scope>
    <source>
        <strain evidence="3">cv. Victoria</strain>
        <tissue evidence="2">Leaf</tissue>
    </source>
</reference>
<feature type="compositionally biased region" description="Basic and acidic residues" evidence="1">
    <location>
        <begin position="154"/>
        <end position="167"/>
    </location>
</feature>
<evidence type="ECO:0000313" key="2">
    <source>
        <dbReference type="EMBL" id="TVU21425.1"/>
    </source>
</evidence>
<comment type="caution">
    <text evidence="2">The sequence shown here is derived from an EMBL/GenBank/DDBJ whole genome shotgun (WGS) entry which is preliminary data.</text>
</comment>
<dbReference type="AlphaFoldDB" id="A0A5J9UCL7"/>
<evidence type="ECO:0000256" key="1">
    <source>
        <dbReference type="SAM" id="MobiDB-lite"/>
    </source>
</evidence>